<dbReference type="Proteomes" id="UP001165960">
    <property type="component" value="Unassembled WGS sequence"/>
</dbReference>
<evidence type="ECO:0000313" key="2">
    <source>
        <dbReference type="Proteomes" id="UP001165960"/>
    </source>
</evidence>
<dbReference type="EMBL" id="QTSX02005840">
    <property type="protein sequence ID" value="KAJ9056979.1"/>
    <property type="molecule type" value="Genomic_DNA"/>
</dbReference>
<accession>A0ACC2S3N0</accession>
<proteinExistence type="predicted"/>
<organism evidence="1 2">
    <name type="scientific">Entomophthora muscae</name>
    <dbReference type="NCBI Taxonomy" id="34485"/>
    <lineage>
        <taxon>Eukaryota</taxon>
        <taxon>Fungi</taxon>
        <taxon>Fungi incertae sedis</taxon>
        <taxon>Zoopagomycota</taxon>
        <taxon>Entomophthoromycotina</taxon>
        <taxon>Entomophthoromycetes</taxon>
        <taxon>Entomophthorales</taxon>
        <taxon>Entomophthoraceae</taxon>
        <taxon>Entomophthora</taxon>
    </lineage>
</organism>
<keyword evidence="2" id="KW-1185">Reference proteome</keyword>
<gene>
    <name evidence="1" type="ORF">DSO57_1026926</name>
</gene>
<comment type="caution">
    <text evidence="1">The sequence shown here is derived from an EMBL/GenBank/DDBJ whole genome shotgun (WGS) entry which is preliminary data.</text>
</comment>
<protein>
    <submittedName>
        <fullName evidence="1">Uncharacterized protein</fullName>
    </submittedName>
</protein>
<name>A0ACC2S3N0_9FUNG</name>
<reference evidence="1" key="1">
    <citation type="submission" date="2022-04" db="EMBL/GenBank/DDBJ databases">
        <title>Genome of the entomopathogenic fungus Entomophthora muscae.</title>
        <authorList>
            <person name="Elya C."/>
            <person name="Lovett B.R."/>
            <person name="Lee E."/>
            <person name="Macias A.M."/>
            <person name="Hajek A.E."/>
            <person name="De Bivort B.L."/>
            <person name="Kasson M.T."/>
            <person name="De Fine Licht H.H."/>
            <person name="Stajich J.E."/>
        </authorList>
    </citation>
    <scope>NUCLEOTIDE SEQUENCE</scope>
    <source>
        <strain evidence="1">Berkeley</strain>
    </source>
</reference>
<evidence type="ECO:0000313" key="1">
    <source>
        <dbReference type="EMBL" id="KAJ9056979.1"/>
    </source>
</evidence>
<sequence length="280" mass="31331">MLWNNNVPPLIKFYTYLGFPHTANGIQVAELATASSKKVSSLLSMLSCVAHIWSPLVHTTVYCTFFRSHMDYSLPLLYFSNKFAKTPATTAAFLWLKKVHTQAILWCTNIAGHSLITSAITAIATPANQASHLATCFSIHIENLSFDNSLRLLLPTCNRIVPFEQSRCPPCPQVLWSLAQRIDSEKLLAKLSTLPLVNGTPATLMDRIHVFHVHQYDKPNSSCLFITKNAHTPYEIYGSSNPSPDCLLCIQDRDQIHLALSWRCNTFGFQSNCACSEHFS</sequence>